<keyword evidence="3" id="KW-0505">Motor protein</keyword>
<dbReference type="Gene3D" id="3.40.850.10">
    <property type="entry name" value="Kinesin motor domain"/>
    <property type="match status" value="1"/>
</dbReference>
<dbReference type="AlphaFoldDB" id="A0A2G8JL48"/>
<dbReference type="Proteomes" id="UP000230750">
    <property type="component" value="Unassembled WGS sequence"/>
</dbReference>
<name>A0A2G8JL48_STIJA</name>
<dbReference type="InterPro" id="IPR001752">
    <property type="entry name" value="Kinesin_motor_dom"/>
</dbReference>
<evidence type="ECO:0000313" key="5">
    <source>
        <dbReference type="EMBL" id="PIK36468.1"/>
    </source>
</evidence>
<evidence type="ECO:0000313" key="6">
    <source>
        <dbReference type="Proteomes" id="UP000230750"/>
    </source>
</evidence>
<dbReference type="GO" id="GO:0008017">
    <property type="term" value="F:microtubule binding"/>
    <property type="evidence" value="ECO:0007669"/>
    <property type="project" value="InterPro"/>
</dbReference>
<dbReference type="OrthoDB" id="3176171at2759"/>
<dbReference type="STRING" id="307972.A0A2G8JL48"/>
<reference evidence="5 6" key="1">
    <citation type="journal article" date="2017" name="PLoS Biol.">
        <title>The sea cucumber genome provides insights into morphological evolution and visceral regeneration.</title>
        <authorList>
            <person name="Zhang X."/>
            <person name="Sun L."/>
            <person name="Yuan J."/>
            <person name="Sun Y."/>
            <person name="Gao Y."/>
            <person name="Zhang L."/>
            <person name="Li S."/>
            <person name="Dai H."/>
            <person name="Hamel J.F."/>
            <person name="Liu C."/>
            <person name="Yu Y."/>
            <person name="Liu S."/>
            <person name="Lin W."/>
            <person name="Guo K."/>
            <person name="Jin S."/>
            <person name="Xu P."/>
            <person name="Storey K.B."/>
            <person name="Huan P."/>
            <person name="Zhang T."/>
            <person name="Zhou Y."/>
            <person name="Zhang J."/>
            <person name="Lin C."/>
            <person name="Li X."/>
            <person name="Xing L."/>
            <person name="Huo D."/>
            <person name="Sun M."/>
            <person name="Wang L."/>
            <person name="Mercier A."/>
            <person name="Li F."/>
            <person name="Yang H."/>
            <person name="Xiang J."/>
        </authorList>
    </citation>
    <scope>NUCLEOTIDE SEQUENCE [LARGE SCALE GENOMIC DNA]</scope>
    <source>
        <strain evidence="5">Shaxun</strain>
        <tissue evidence="5">Muscle</tissue>
    </source>
</reference>
<dbReference type="PANTHER" id="PTHR47117:SF5">
    <property type="entry name" value="KINESIN-LIKE PROTEIN KIF14"/>
    <property type="match status" value="1"/>
</dbReference>
<feature type="domain" description="Kinesin motor" evidence="4">
    <location>
        <begin position="1"/>
        <end position="140"/>
    </location>
</feature>
<keyword evidence="2 3" id="KW-0067">ATP-binding</keyword>
<evidence type="ECO:0000256" key="1">
    <source>
        <dbReference type="ARBA" id="ARBA00022741"/>
    </source>
</evidence>
<dbReference type="PROSITE" id="PS50067">
    <property type="entry name" value="KINESIN_MOTOR_2"/>
    <property type="match status" value="1"/>
</dbReference>
<comment type="similarity">
    <text evidence="3">Belongs to the TRAFAC class myosin-kinesin ATPase superfamily. Kinesin family.</text>
</comment>
<sequence>MSGNEATVTSGRGAGVHSFCFDHCFWSFDHKSSTFATQQMVYEKVGQPLLHSALEGYHTCLFAYGQTGSGKSYTMMGDSEAKGVIPRFCEELFSKITNPEEENKPTYSGQMYCNYLASSFGYRNRAEAVKYSNRPWIVIG</sequence>
<comment type="caution">
    <text evidence="5">The sequence shown here is derived from an EMBL/GenBank/DDBJ whole genome shotgun (WGS) entry which is preliminary data.</text>
</comment>
<dbReference type="SUPFAM" id="SSF52540">
    <property type="entry name" value="P-loop containing nucleoside triphosphate hydrolases"/>
    <property type="match status" value="1"/>
</dbReference>
<accession>A0A2G8JL48</accession>
<protein>
    <submittedName>
        <fullName evidence="5">Putative kinesin-like protein KIF14 isoform X3</fullName>
    </submittedName>
</protein>
<dbReference type="InterPro" id="IPR027417">
    <property type="entry name" value="P-loop_NTPase"/>
</dbReference>
<feature type="binding site" evidence="3">
    <location>
        <begin position="65"/>
        <end position="72"/>
    </location>
    <ligand>
        <name>ATP</name>
        <dbReference type="ChEBI" id="CHEBI:30616"/>
    </ligand>
</feature>
<dbReference type="InterPro" id="IPR036961">
    <property type="entry name" value="Kinesin_motor_dom_sf"/>
</dbReference>
<keyword evidence="6" id="KW-1185">Reference proteome</keyword>
<dbReference type="PANTHER" id="PTHR47117">
    <property type="entry name" value="STAR-RELATED LIPID TRANSFER PROTEIN 9"/>
    <property type="match status" value="1"/>
</dbReference>
<dbReference type="GO" id="GO:0005524">
    <property type="term" value="F:ATP binding"/>
    <property type="evidence" value="ECO:0007669"/>
    <property type="project" value="UniProtKB-UniRule"/>
</dbReference>
<keyword evidence="1 3" id="KW-0547">Nucleotide-binding</keyword>
<dbReference type="GO" id="GO:0007018">
    <property type="term" value="P:microtubule-based movement"/>
    <property type="evidence" value="ECO:0007669"/>
    <property type="project" value="InterPro"/>
</dbReference>
<evidence type="ECO:0000259" key="4">
    <source>
        <dbReference type="PROSITE" id="PS50067"/>
    </source>
</evidence>
<gene>
    <name evidence="5" type="ORF">BSL78_26710</name>
</gene>
<organism evidence="5 6">
    <name type="scientific">Stichopus japonicus</name>
    <name type="common">Sea cucumber</name>
    <dbReference type="NCBI Taxonomy" id="307972"/>
    <lineage>
        <taxon>Eukaryota</taxon>
        <taxon>Metazoa</taxon>
        <taxon>Echinodermata</taxon>
        <taxon>Eleutherozoa</taxon>
        <taxon>Echinozoa</taxon>
        <taxon>Holothuroidea</taxon>
        <taxon>Aspidochirotacea</taxon>
        <taxon>Aspidochirotida</taxon>
        <taxon>Stichopodidae</taxon>
        <taxon>Apostichopus</taxon>
    </lineage>
</organism>
<dbReference type="GO" id="GO:0003777">
    <property type="term" value="F:microtubule motor activity"/>
    <property type="evidence" value="ECO:0007669"/>
    <property type="project" value="InterPro"/>
</dbReference>
<evidence type="ECO:0000256" key="3">
    <source>
        <dbReference type="PROSITE-ProRule" id="PRU00283"/>
    </source>
</evidence>
<dbReference type="EMBL" id="MRZV01001671">
    <property type="protein sequence ID" value="PIK36468.1"/>
    <property type="molecule type" value="Genomic_DNA"/>
</dbReference>
<dbReference type="SMART" id="SM00129">
    <property type="entry name" value="KISc"/>
    <property type="match status" value="1"/>
</dbReference>
<proteinExistence type="inferred from homology"/>
<evidence type="ECO:0000256" key="2">
    <source>
        <dbReference type="ARBA" id="ARBA00022840"/>
    </source>
</evidence>
<dbReference type="Pfam" id="PF00225">
    <property type="entry name" value="Kinesin"/>
    <property type="match status" value="1"/>
</dbReference>